<evidence type="ECO:0000313" key="3">
    <source>
        <dbReference type="Proteomes" id="UP001296104"/>
    </source>
</evidence>
<evidence type="ECO:0000313" key="2">
    <source>
        <dbReference type="EMBL" id="CAK4033338.1"/>
    </source>
</evidence>
<protein>
    <submittedName>
        <fullName evidence="2">Uncharacterized protein</fullName>
    </submittedName>
</protein>
<comment type="caution">
    <text evidence="2">The sequence shown here is derived from an EMBL/GenBank/DDBJ whole genome shotgun (WGS) entry which is preliminary data.</text>
</comment>
<sequence length="105" mass="11420">MGIVLVLEKQTTSTTTSSSTQQDFIQQQSMDLDFCQSRRHPYNDNTAMQFAAIAALAAFTGLAFAEVKSYTGLLAAEDSPGSHDCVESLRAHRKNPQPTTSLANH</sequence>
<evidence type="ECO:0000256" key="1">
    <source>
        <dbReference type="SAM" id="MobiDB-lite"/>
    </source>
</evidence>
<name>A0AAI9EEG1_9PEZI</name>
<keyword evidence="3" id="KW-1185">Reference proteome</keyword>
<dbReference type="AlphaFoldDB" id="A0AAI9EEG1"/>
<feature type="compositionally biased region" description="Basic and acidic residues" evidence="1">
    <location>
        <begin position="80"/>
        <end position="90"/>
    </location>
</feature>
<feature type="region of interest" description="Disordered" evidence="1">
    <location>
        <begin position="78"/>
        <end position="105"/>
    </location>
</feature>
<gene>
    <name evidence="2" type="ORF">LECACI_7A008496</name>
</gene>
<dbReference type="EMBL" id="CAVMBE010000084">
    <property type="protein sequence ID" value="CAK4033338.1"/>
    <property type="molecule type" value="Genomic_DNA"/>
</dbReference>
<reference evidence="2" key="1">
    <citation type="submission" date="2023-11" db="EMBL/GenBank/DDBJ databases">
        <authorList>
            <person name="Alioto T."/>
            <person name="Alioto T."/>
            <person name="Gomez Garrido J."/>
        </authorList>
    </citation>
    <scope>NUCLEOTIDE SEQUENCE</scope>
</reference>
<proteinExistence type="predicted"/>
<organism evidence="2 3">
    <name type="scientific">Lecanosticta acicola</name>
    <dbReference type="NCBI Taxonomy" id="111012"/>
    <lineage>
        <taxon>Eukaryota</taxon>
        <taxon>Fungi</taxon>
        <taxon>Dikarya</taxon>
        <taxon>Ascomycota</taxon>
        <taxon>Pezizomycotina</taxon>
        <taxon>Dothideomycetes</taxon>
        <taxon>Dothideomycetidae</taxon>
        <taxon>Mycosphaerellales</taxon>
        <taxon>Mycosphaerellaceae</taxon>
        <taxon>Lecanosticta</taxon>
    </lineage>
</organism>
<dbReference type="Proteomes" id="UP001296104">
    <property type="component" value="Unassembled WGS sequence"/>
</dbReference>
<accession>A0AAI9EEG1</accession>
<feature type="compositionally biased region" description="Polar residues" evidence="1">
    <location>
        <begin position="96"/>
        <end position="105"/>
    </location>
</feature>